<name>A0ABW9VNS1_9BURK</name>
<keyword evidence="3" id="KW-1185">Reference proteome</keyword>
<dbReference type="InterPro" id="IPR037523">
    <property type="entry name" value="VOC_core"/>
</dbReference>
<dbReference type="InterPro" id="IPR029068">
    <property type="entry name" value="Glyas_Bleomycin-R_OHBP_Dase"/>
</dbReference>
<evidence type="ECO:0000313" key="3">
    <source>
        <dbReference type="Proteomes" id="UP000478090"/>
    </source>
</evidence>
<comment type="caution">
    <text evidence="2">The sequence shown here is derived from an EMBL/GenBank/DDBJ whole genome shotgun (WGS) entry which is preliminary data.</text>
</comment>
<gene>
    <name evidence="2" type="ORF">GTP27_18025</name>
</gene>
<dbReference type="Pfam" id="PF13669">
    <property type="entry name" value="Glyoxalase_4"/>
    <property type="match status" value="1"/>
</dbReference>
<protein>
    <submittedName>
        <fullName evidence="2">VOC family protein</fullName>
    </submittedName>
</protein>
<dbReference type="PROSITE" id="PS51819">
    <property type="entry name" value="VOC"/>
    <property type="match status" value="1"/>
</dbReference>
<dbReference type="Gene3D" id="3.10.180.10">
    <property type="entry name" value="2,3-Dihydroxybiphenyl 1,2-Dioxygenase, domain 1"/>
    <property type="match status" value="1"/>
</dbReference>
<sequence length="146" mass="16298">MDNPPALPALPQGYEFHHIGYACADIERERLQFAALGYQVEGQRFSDTTQGIAGYFLSGAGPRLELLENLPGSDTLTPWLNAGIRMYHFAYWVDDIDAALAWARGARGKVMVQPVPASAFGGRRIAFVMFRNGMMLEFIERECQQP</sequence>
<feature type="domain" description="VOC" evidence="1">
    <location>
        <begin position="15"/>
        <end position="141"/>
    </location>
</feature>
<accession>A0ABW9VNS1</accession>
<dbReference type="Proteomes" id="UP000478090">
    <property type="component" value="Unassembled WGS sequence"/>
</dbReference>
<evidence type="ECO:0000313" key="2">
    <source>
        <dbReference type="EMBL" id="MYM41218.1"/>
    </source>
</evidence>
<organism evidence="2 3">
    <name type="scientific">Duganella qianjiadongensis</name>
    <dbReference type="NCBI Taxonomy" id="2692176"/>
    <lineage>
        <taxon>Bacteria</taxon>
        <taxon>Pseudomonadati</taxon>
        <taxon>Pseudomonadota</taxon>
        <taxon>Betaproteobacteria</taxon>
        <taxon>Burkholderiales</taxon>
        <taxon>Oxalobacteraceae</taxon>
        <taxon>Telluria group</taxon>
        <taxon>Duganella</taxon>
    </lineage>
</organism>
<dbReference type="EMBL" id="WWCM01000014">
    <property type="protein sequence ID" value="MYM41218.1"/>
    <property type="molecule type" value="Genomic_DNA"/>
</dbReference>
<dbReference type="RefSeq" id="WP_161040540.1">
    <property type="nucleotide sequence ID" value="NZ_WWCM01000014.1"/>
</dbReference>
<dbReference type="SUPFAM" id="SSF54593">
    <property type="entry name" value="Glyoxalase/Bleomycin resistance protein/Dihydroxybiphenyl dioxygenase"/>
    <property type="match status" value="1"/>
</dbReference>
<proteinExistence type="predicted"/>
<reference evidence="2 3" key="1">
    <citation type="submission" date="2019-12" db="EMBL/GenBank/DDBJ databases">
        <title>Novel species isolated from a subtropical stream in China.</title>
        <authorList>
            <person name="Lu H."/>
        </authorList>
    </citation>
    <scope>NUCLEOTIDE SEQUENCE [LARGE SCALE GENOMIC DNA]</scope>
    <source>
        <strain evidence="2 3">CY13W</strain>
    </source>
</reference>
<evidence type="ECO:0000259" key="1">
    <source>
        <dbReference type="PROSITE" id="PS51819"/>
    </source>
</evidence>